<dbReference type="InterPro" id="IPR000715">
    <property type="entry name" value="Glycosyl_transferase_4"/>
</dbReference>
<reference evidence="8 9" key="1">
    <citation type="journal article" date="2015" name="Nature">
        <title>rRNA introns, odd ribosomes, and small enigmatic genomes across a large radiation of phyla.</title>
        <authorList>
            <person name="Brown C.T."/>
            <person name="Hug L.A."/>
            <person name="Thomas B.C."/>
            <person name="Sharon I."/>
            <person name="Castelle C.J."/>
            <person name="Singh A."/>
            <person name="Wilkins M.J."/>
            <person name="Williams K.H."/>
            <person name="Banfield J.F."/>
        </authorList>
    </citation>
    <scope>NUCLEOTIDE SEQUENCE [LARGE SCALE GENOMIC DNA]</scope>
</reference>
<evidence type="ECO:0000256" key="7">
    <source>
        <dbReference type="SAM" id="Phobius"/>
    </source>
</evidence>
<proteinExistence type="predicted"/>
<protein>
    <submittedName>
        <fullName evidence="8">Glycosyl transferase, family 4</fullName>
    </submittedName>
</protein>
<keyword evidence="3 8" id="KW-0808">Transferase</keyword>
<sequence>MNILLPTLVAALATFTIAPVVIGFARRFGFVDDPKTRYHPAHTHKGIIPRAGGLALFLGIALSIVLFVPLTKLILGVLLGSAVLTLVGLADDKKDVSPYIRLGINILAALVVVGFGAGIPYITNPLTGGIIPLDGWRISFELFGRHSILVWSDLVALAWILWTMNIVGWSAGVDGQMPGFVAISALTLGLLSLRFTIYDPSQLGVTILAFIVAGAFIGFIPWNFYPQKIMPGYGGKILAGFLLAILGILSYGKMGTALLVLGVPTMDAVYTLLRRLGSKKSPVWADRGHLHHRLLDLGWGKRRVALFYWGVSAILGAVALTVRSQEKLFAFLLVAVALAGFLVWLKYFSQLSKPQDPDSG</sequence>
<keyword evidence="2" id="KW-1003">Cell membrane</keyword>
<feature type="transmembrane region" description="Helical" evidence="7">
    <location>
        <begin position="179"/>
        <end position="197"/>
    </location>
</feature>
<gene>
    <name evidence="8" type="ORF">UY16_C0002G0027</name>
</gene>
<keyword evidence="6 7" id="KW-0472">Membrane</keyword>
<dbReference type="GO" id="GO:0044038">
    <property type="term" value="P:cell wall macromolecule biosynthetic process"/>
    <property type="evidence" value="ECO:0007669"/>
    <property type="project" value="TreeGrafter"/>
</dbReference>
<dbReference type="GO" id="GO:0009103">
    <property type="term" value="P:lipopolysaccharide biosynthetic process"/>
    <property type="evidence" value="ECO:0007669"/>
    <property type="project" value="TreeGrafter"/>
</dbReference>
<feature type="transmembrane region" description="Helical" evidence="7">
    <location>
        <begin position="328"/>
        <end position="345"/>
    </location>
</feature>
<dbReference type="PATRIC" id="fig|1618445.3.peg.76"/>
<dbReference type="PANTHER" id="PTHR22926:SF3">
    <property type="entry name" value="UNDECAPRENYL-PHOSPHATE ALPHA-N-ACETYLGLUCOSAMINYL 1-PHOSPHATE TRANSFERASE"/>
    <property type="match status" value="1"/>
</dbReference>
<feature type="transmembrane region" description="Helical" evidence="7">
    <location>
        <begin position="73"/>
        <end position="90"/>
    </location>
</feature>
<dbReference type="AlphaFoldDB" id="A0A0G1X2V8"/>
<feature type="transmembrane region" description="Helical" evidence="7">
    <location>
        <begin position="203"/>
        <end position="221"/>
    </location>
</feature>
<name>A0A0G1X2V8_9BACT</name>
<feature type="transmembrane region" description="Helical" evidence="7">
    <location>
        <begin position="233"/>
        <end position="251"/>
    </location>
</feature>
<feature type="transmembrane region" description="Helical" evidence="7">
    <location>
        <begin position="143"/>
        <end position="167"/>
    </location>
</feature>
<dbReference type="EMBL" id="LCOY01000002">
    <property type="protein sequence ID" value="KKU88755.1"/>
    <property type="molecule type" value="Genomic_DNA"/>
</dbReference>
<dbReference type="GO" id="GO:0071555">
    <property type="term" value="P:cell wall organization"/>
    <property type="evidence" value="ECO:0007669"/>
    <property type="project" value="TreeGrafter"/>
</dbReference>
<comment type="subcellular location">
    <subcellularLocation>
        <location evidence="1">Cell membrane</location>
        <topology evidence="1">Multi-pass membrane protein</topology>
    </subcellularLocation>
</comment>
<feature type="transmembrane region" description="Helical" evidence="7">
    <location>
        <begin position="6"/>
        <end position="26"/>
    </location>
</feature>
<keyword evidence="4 7" id="KW-0812">Transmembrane</keyword>
<organism evidence="8 9">
    <name type="scientific">Candidatus Gottesmanbacteria bacterium GW2011_GWA2_47_9</name>
    <dbReference type="NCBI Taxonomy" id="1618445"/>
    <lineage>
        <taxon>Bacteria</taxon>
        <taxon>Candidatus Gottesmaniibacteriota</taxon>
    </lineage>
</organism>
<dbReference type="GO" id="GO:0005886">
    <property type="term" value="C:plasma membrane"/>
    <property type="evidence" value="ECO:0007669"/>
    <property type="project" value="UniProtKB-SubCell"/>
</dbReference>
<evidence type="ECO:0000256" key="2">
    <source>
        <dbReference type="ARBA" id="ARBA00022475"/>
    </source>
</evidence>
<feature type="transmembrane region" description="Helical" evidence="7">
    <location>
        <begin position="304"/>
        <end position="322"/>
    </location>
</feature>
<evidence type="ECO:0000313" key="8">
    <source>
        <dbReference type="EMBL" id="KKU88755.1"/>
    </source>
</evidence>
<comment type="caution">
    <text evidence="8">The sequence shown here is derived from an EMBL/GenBank/DDBJ whole genome shotgun (WGS) entry which is preliminary data.</text>
</comment>
<dbReference type="PANTHER" id="PTHR22926">
    <property type="entry name" value="PHOSPHO-N-ACETYLMURAMOYL-PENTAPEPTIDE-TRANSFERASE"/>
    <property type="match status" value="1"/>
</dbReference>
<feature type="transmembrane region" description="Helical" evidence="7">
    <location>
        <begin position="47"/>
        <end position="67"/>
    </location>
</feature>
<evidence type="ECO:0000256" key="1">
    <source>
        <dbReference type="ARBA" id="ARBA00004651"/>
    </source>
</evidence>
<evidence type="ECO:0000256" key="3">
    <source>
        <dbReference type="ARBA" id="ARBA00022679"/>
    </source>
</evidence>
<evidence type="ECO:0000256" key="6">
    <source>
        <dbReference type="ARBA" id="ARBA00023136"/>
    </source>
</evidence>
<evidence type="ECO:0000256" key="5">
    <source>
        <dbReference type="ARBA" id="ARBA00022989"/>
    </source>
</evidence>
<accession>A0A0G1X2V8</accession>
<evidence type="ECO:0000256" key="4">
    <source>
        <dbReference type="ARBA" id="ARBA00022692"/>
    </source>
</evidence>
<dbReference type="Pfam" id="PF00953">
    <property type="entry name" value="Glycos_transf_4"/>
    <property type="match status" value="1"/>
</dbReference>
<feature type="transmembrane region" description="Helical" evidence="7">
    <location>
        <begin position="102"/>
        <end position="123"/>
    </location>
</feature>
<keyword evidence="5 7" id="KW-1133">Transmembrane helix</keyword>
<dbReference type="CDD" id="cd06853">
    <property type="entry name" value="GT_WecA_like"/>
    <property type="match status" value="1"/>
</dbReference>
<dbReference type="GO" id="GO:0016780">
    <property type="term" value="F:phosphotransferase activity, for other substituted phosphate groups"/>
    <property type="evidence" value="ECO:0007669"/>
    <property type="project" value="InterPro"/>
</dbReference>
<dbReference type="Proteomes" id="UP000034739">
    <property type="component" value="Unassembled WGS sequence"/>
</dbReference>
<evidence type="ECO:0000313" key="9">
    <source>
        <dbReference type="Proteomes" id="UP000034739"/>
    </source>
</evidence>